<dbReference type="HOGENOM" id="CLU_1710256_0_0_0"/>
<reference evidence="2" key="2">
    <citation type="submission" date="2011-01" db="EMBL/GenBank/DDBJ databases">
        <title>The complete genome of Deinococcus maricopensis DSM 21211.</title>
        <authorList>
            <consortium name="US DOE Joint Genome Institute (JGI-PGF)"/>
            <person name="Lucas S."/>
            <person name="Copeland A."/>
            <person name="Lapidus A."/>
            <person name="Goodwin L."/>
            <person name="Pitluck S."/>
            <person name="Kyrpides N."/>
            <person name="Mavromatis K."/>
            <person name="Pagani I."/>
            <person name="Ivanova N."/>
            <person name="Ovchinnikova G."/>
            <person name="Zeytun A."/>
            <person name="Detter J.C."/>
            <person name="Han C."/>
            <person name="Land M."/>
            <person name="Hauser L."/>
            <person name="Markowitz V."/>
            <person name="Cheng J.-F."/>
            <person name="Hugenholtz P."/>
            <person name="Woyke T."/>
            <person name="Wu D."/>
            <person name="Pukall R."/>
            <person name="Gehrich-Schroeter G."/>
            <person name="Brambilla E."/>
            <person name="Klenk H.-P."/>
            <person name="Eisen J.A."/>
        </authorList>
    </citation>
    <scope>NUCLEOTIDE SEQUENCE [LARGE SCALE GENOMIC DNA]</scope>
    <source>
        <strain evidence="2">DSM 21211 / LMG 22137 / NRRL B-23946 / LB-34</strain>
    </source>
</reference>
<evidence type="ECO:0000313" key="2">
    <source>
        <dbReference type="Proteomes" id="UP000008635"/>
    </source>
</evidence>
<evidence type="ECO:0000313" key="1">
    <source>
        <dbReference type="EMBL" id="ADV65800.1"/>
    </source>
</evidence>
<dbReference type="RefSeq" id="WP_013555305.1">
    <property type="nucleotide sequence ID" value="NC_014958.1"/>
</dbReference>
<dbReference type="EMBL" id="CP002454">
    <property type="protein sequence ID" value="ADV65800.1"/>
    <property type="molecule type" value="Genomic_DNA"/>
</dbReference>
<dbReference type="AlphaFoldDB" id="E8U3C9"/>
<accession>E8U3C9</accession>
<gene>
    <name evidence="1" type="ordered locus">Deima_0136</name>
</gene>
<proteinExistence type="predicted"/>
<reference evidence="1 2" key="1">
    <citation type="journal article" date="2011" name="Stand. Genomic Sci.">
        <title>Complete genome sequence of Deinococcus maricopensis type strain (LB-34).</title>
        <authorList>
            <person name="Pukall R."/>
            <person name="Zeytun A."/>
            <person name="Lucas S."/>
            <person name="Lapidus A."/>
            <person name="Hammon N."/>
            <person name="Deshpande S."/>
            <person name="Nolan M."/>
            <person name="Cheng J.F."/>
            <person name="Pitluck S."/>
            <person name="Liolios K."/>
            <person name="Pagani I."/>
            <person name="Mikhailova N."/>
            <person name="Ivanova N."/>
            <person name="Mavromatis K."/>
            <person name="Pati A."/>
            <person name="Tapia R."/>
            <person name="Han C."/>
            <person name="Goodwin L."/>
            <person name="Chen A."/>
            <person name="Palaniappan K."/>
            <person name="Land M."/>
            <person name="Hauser L."/>
            <person name="Chang Y.J."/>
            <person name="Jeffries C.D."/>
            <person name="Brambilla E.M."/>
            <person name="Rohde M."/>
            <person name="Goker M."/>
            <person name="Detter J.C."/>
            <person name="Woyke T."/>
            <person name="Bristow J."/>
            <person name="Eisen J.A."/>
            <person name="Markowitz V."/>
            <person name="Hugenholtz P."/>
            <person name="Kyrpides N.C."/>
            <person name="Klenk H.P."/>
        </authorList>
    </citation>
    <scope>NUCLEOTIDE SEQUENCE [LARGE SCALE GENOMIC DNA]</scope>
    <source>
        <strain evidence="2">DSM 21211 / LMG 22137 / NRRL B-23946 / LB-34</strain>
    </source>
</reference>
<dbReference type="KEGG" id="dmr:Deima_0136"/>
<dbReference type="STRING" id="709986.Deima_0136"/>
<protein>
    <submittedName>
        <fullName evidence="1">Uncharacterized protein</fullName>
    </submittedName>
</protein>
<sequence length="153" mass="16779">MSQPNEAPSPAAHDPIQMMATLGQRDGRQALLLANLLLYPEQLQEAPSEESSYSRKLQVAGAAILYAVNSKEPTVAQARHLLDIMPEKLAPMVRARLPEQARSLYAVVLKLPTEELAPLAREVAADLLKAMEDGLGERAMKTMRRLAQPDAQD</sequence>
<name>E8U3C9_DEIML</name>
<dbReference type="Proteomes" id="UP000008635">
    <property type="component" value="Chromosome"/>
</dbReference>
<keyword evidence="2" id="KW-1185">Reference proteome</keyword>
<organism evidence="1 2">
    <name type="scientific">Deinococcus maricopensis (strain DSM 21211 / LMG 22137 / NRRL B-23946 / LB-34)</name>
    <dbReference type="NCBI Taxonomy" id="709986"/>
    <lineage>
        <taxon>Bacteria</taxon>
        <taxon>Thermotogati</taxon>
        <taxon>Deinococcota</taxon>
        <taxon>Deinococci</taxon>
        <taxon>Deinococcales</taxon>
        <taxon>Deinococcaceae</taxon>
        <taxon>Deinococcus</taxon>
    </lineage>
</organism>